<dbReference type="CDD" id="cd02966">
    <property type="entry name" value="TlpA_like_family"/>
    <property type="match status" value="1"/>
</dbReference>
<dbReference type="PANTHER" id="PTHR42852">
    <property type="entry name" value="THIOL:DISULFIDE INTERCHANGE PROTEIN DSBE"/>
    <property type="match status" value="1"/>
</dbReference>
<evidence type="ECO:0000256" key="4">
    <source>
        <dbReference type="ARBA" id="ARBA00023284"/>
    </source>
</evidence>
<name>A0ABR7TQY4_9BACT</name>
<dbReference type="InterPro" id="IPR012336">
    <property type="entry name" value="Thioredoxin-like_fold"/>
</dbReference>
<keyword evidence="2" id="KW-0201">Cytochrome c-type biogenesis</keyword>
<dbReference type="Pfam" id="PF13905">
    <property type="entry name" value="Thioredoxin_8"/>
    <property type="match status" value="1"/>
</dbReference>
<feature type="domain" description="Thioredoxin" evidence="6">
    <location>
        <begin position="218"/>
        <end position="352"/>
    </location>
</feature>
<organism evidence="7 8">
    <name type="scientific">Chitinophaga qingshengii</name>
    <dbReference type="NCBI Taxonomy" id="1569794"/>
    <lineage>
        <taxon>Bacteria</taxon>
        <taxon>Pseudomonadati</taxon>
        <taxon>Bacteroidota</taxon>
        <taxon>Chitinophagia</taxon>
        <taxon>Chitinophagales</taxon>
        <taxon>Chitinophagaceae</taxon>
        <taxon>Chitinophaga</taxon>
    </lineage>
</organism>
<comment type="caution">
    <text evidence="7">The sequence shown here is derived from an EMBL/GenBank/DDBJ whole genome shotgun (WGS) entry which is preliminary data.</text>
</comment>
<evidence type="ECO:0000256" key="5">
    <source>
        <dbReference type="SAM" id="SignalP"/>
    </source>
</evidence>
<evidence type="ECO:0000256" key="2">
    <source>
        <dbReference type="ARBA" id="ARBA00022748"/>
    </source>
</evidence>
<feature type="signal peptide" evidence="5">
    <location>
        <begin position="1"/>
        <end position="19"/>
    </location>
</feature>
<protein>
    <submittedName>
        <fullName evidence="7">TlpA family protein disulfide reductase</fullName>
    </submittedName>
</protein>
<dbReference type="PROSITE" id="PS00194">
    <property type="entry name" value="THIOREDOXIN_1"/>
    <property type="match status" value="1"/>
</dbReference>
<dbReference type="PANTHER" id="PTHR42852:SF6">
    <property type="entry name" value="THIOL:DISULFIDE INTERCHANGE PROTEIN DSBE"/>
    <property type="match status" value="1"/>
</dbReference>
<dbReference type="Proteomes" id="UP000659124">
    <property type="component" value="Unassembled WGS sequence"/>
</dbReference>
<dbReference type="SUPFAM" id="SSF52833">
    <property type="entry name" value="Thioredoxin-like"/>
    <property type="match status" value="1"/>
</dbReference>
<dbReference type="InterPro" id="IPR036249">
    <property type="entry name" value="Thioredoxin-like_sf"/>
</dbReference>
<dbReference type="RefSeq" id="WP_188090013.1">
    <property type="nucleotide sequence ID" value="NZ_JACVFC010000003.1"/>
</dbReference>
<evidence type="ECO:0000313" key="8">
    <source>
        <dbReference type="Proteomes" id="UP000659124"/>
    </source>
</evidence>
<keyword evidence="4" id="KW-0676">Redox-active center</keyword>
<evidence type="ECO:0000256" key="1">
    <source>
        <dbReference type="ARBA" id="ARBA00004196"/>
    </source>
</evidence>
<keyword evidence="8" id="KW-1185">Reference proteome</keyword>
<accession>A0ABR7TQY4</accession>
<gene>
    <name evidence="7" type="ORF">ICL07_21030</name>
</gene>
<feature type="chain" id="PRO_5047288045" evidence="5">
    <location>
        <begin position="20"/>
        <end position="352"/>
    </location>
</feature>
<keyword evidence="3" id="KW-1015">Disulfide bond</keyword>
<evidence type="ECO:0000259" key="6">
    <source>
        <dbReference type="PROSITE" id="PS51352"/>
    </source>
</evidence>
<proteinExistence type="predicted"/>
<dbReference type="InterPro" id="IPR050553">
    <property type="entry name" value="Thioredoxin_ResA/DsbE_sf"/>
</dbReference>
<comment type="subcellular location">
    <subcellularLocation>
        <location evidence="1">Cell envelope</location>
    </subcellularLocation>
</comment>
<reference evidence="7 8" key="1">
    <citation type="submission" date="2020-09" db="EMBL/GenBank/DDBJ databases">
        <title>Genome sequences of type strains of Chitinophaga qingshengii and Chitinophaga varians.</title>
        <authorList>
            <person name="Kittiwongwattana C."/>
        </authorList>
    </citation>
    <scope>NUCLEOTIDE SEQUENCE [LARGE SCALE GENOMIC DNA]</scope>
    <source>
        <strain evidence="7 8">JCM 30026</strain>
    </source>
</reference>
<sequence length="352" mass="39117">MKQLPFYLVLGLLPVTAGAQQLKLSSAIHADAAKVTIYQEWPERKLVDTPHLSAKVAASQLPQAGAVYTVSLRQPFVNVTVLGEKGTPINITIDKDSQVIVKGGTLQRRLDSFQRSIAPDEKAWSEAGRRYETTTDLDTKLAINKEMDHYAGKVQQARLQFAINNANNLAGAWMAYSYAFAWTPASLEKLMPLFRPQPAAKVTYTVLQQKQAAAAAVSMTGKQAPVFALSSIDGHQVALDSLFRRHRYVLLDVWASWCTPCRAGNRKLAEYYEELSKKGIGFVSVSVDENKELWKKAVASDKIPWLQLVSPNGMKSDFVQAYKVQSLPAMFLINREGNIVQQHIDIEALKKL</sequence>
<dbReference type="EMBL" id="JACVFC010000003">
    <property type="protein sequence ID" value="MBC9932885.1"/>
    <property type="molecule type" value="Genomic_DNA"/>
</dbReference>
<dbReference type="InterPro" id="IPR017937">
    <property type="entry name" value="Thioredoxin_CS"/>
</dbReference>
<keyword evidence="5" id="KW-0732">Signal</keyword>
<evidence type="ECO:0000313" key="7">
    <source>
        <dbReference type="EMBL" id="MBC9932885.1"/>
    </source>
</evidence>
<evidence type="ECO:0000256" key="3">
    <source>
        <dbReference type="ARBA" id="ARBA00023157"/>
    </source>
</evidence>
<dbReference type="PROSITE" id="PS51352">
    <property type="entry name" value="THIOREDOXIN_2"/>
    <property type="match status" value="1"/>
</dbReference>
<dbReference type="InterPro" id="IPR013766">
    <property type="entry name" value="Thioredoxin_domain"/>
</dbReference>
<dbReference type="Gene3D" id="3.40.30.10">
    <property type="entry name" value="Glutaredoxin"/>
    <property type="match status" value="1"/>
</dbReference>